<comment type="similarity">
    <text evidence="3">Belongs to the AIG1 family.</text>
</comment>
<evidence type="ECO:0008006" key="20">
    <source>
        <dbReference type="Google" id="ProtNLM"/>
    </source>
</evidence>
<evidence type="ECO:0000256" key="13">
    <source>
        <dbReference type="ARBA" id="ARBA00049221"/>
    </source>
</evidence>
<evidence type="ECO:0000313" key="19">
    <source>
        <dbReference type="Proteomes" id="UP001608902"/>
    </source>
</evidence>
<comment type="catalytic activity">
    <reaction evidence="13">
        <text>9-octadecanoyloxy-octadecanoate + H2O = 9-hydroxy-octadecanoate + octadecanoate + H(+)</text>
        <dbReference type="Rhea" id="RHEA:52096"/>
        <dbReference type="ChEBI" id="CHEBI:15377"/>
        <dbReference type="ChEBI" id="CHEBI:15378"/>
        <dbReference type="ChEBI" id="CHEBI:25629"/>
        <dbReference type="ChEBI" id="CHEBI:136286"/>
        <dbReference type="ChEBI" id="CHEBI:136373"/>
    </reaction>
    <physiologicalReaction direction="left-to-right" evidence="13">
        <dbReference type="Rhea" id="RHEA:52097"/>
    </physiologicalReaction>
</comment>
<dbReference type="Pfam" id="PF04750">
    <property type="entry name" value="Far-17a_AIG1"/>
    <property type="match status" value="1"/>
</dbReference>
<evidence type="ECO:0000256" key="17">
    <source>
        <dbReference type="SAM" id="Phobius"/>
    </source>
</evidence>
<sequence length="235" mass="26929">MALDFGMIEKLRAVVHAIFAFAFIWVAFNEWGYIPREMLPIPNSEISKIGFLTIINLYVQIVYHQMAAIIAIFSVTVWLKTFHTVSTALVFPLSLAVTVLFWSLFLMDPKTLVAEEFQEKFQVNSWHNHGMHTLPAIAMLTDFLLWNHERLVTKARAFKIIISFVILYIFDIYTINAISGKWVYPILGLFSPTGRLIFFSACTCLIFGIFVVGDAYNALIGKLWRKAKIIHDKTS</sequence>
<feature type="transmembrane region" description="Helical" evidence="17">
    <location>
        <begin position="157"/>
        <end position="176"/>
    </location>
</feature>
<evidence type="ECO:0000256" key="8">
    <source>
        <dbReference type="ARBA" id="ARBA00047427"/>
    </source>
</evidence>
<keyword evidence="19" id="KW-1185">Reference proteome</keyword>
<evidence type="ECO:0000256" key="11">
    <source>
        <dbReference type="ARBA" id="ARBA00048701"/>
    </source>
</evidence>
<dbReference type="EMBL" id="JBGFUD010003727">
    <property type="protein sequence ID" value="MFH4978984.1"/>
    <property type="molecule type" value="Genomic_DNA"/>
</dbReference>
<evidence type="ECO:0000313" key="18">
    <source>
        <dbReference type="EMBL" id="MFH4978984.1"/>
    </source>
</evidence>
<comment type="caution">
    <text evidence="18">The sequence shown here is derived from an EMBL/GenBank/DDBJ whole genome shotgun (WGS) entry which is preliminary data.</text>
</comment>
<feature type="transmembrane region" description="Helical" evidence="17">
    <location>
        <begin position="54"/>
        <end position="79"/>
    </location>
</feature>
<evidence type="ECO:0000256" key="5">
    <source>
        <dbReference type="ARBA" id="ARBA00022989"/>
    </source>
</evidence>
<dbReference type="PANTHER" id="PTHR10989:SF16">
    <property type="entry name" value="AT02829P-RELATED"/>
    <property type="match status" value="1"/>
</dbReference>
<evidence type="ECO:0000256" key="1">
    <source>
        <dbReference type="ARBA" id="ARBA00000923"/>
    </source>
</evidence>
<evidence type="ECO:0000256" key="16">
    <source>
        <dbReference type="ARBA" id="ARBA00049428"/>
    </source>
</evidence>
<comment type="catalytic activity">
    <reaction evidence="7">
        <text>12-hexadecanoyloxy-octadecanoate + H2O = 12-hydroxyoctadecanoate + hexadecanoate + H(+)</text>
        <dbReference type="Rhea" id="RHEA:52056"/>
        <dbReference type="ChEBI" id="CHEBI:7896"/>
        <dbReference type="ChEBI" id="CHEBI:15377"/>
        <dbReference type="ChEBI" id="CHEBI:15378"/>
        <dbReference type="ChEBI" id="CHEBI:83677"/>
        <dbReference type="ChEBI" id="CHEBI:84201"/>
    </reaction>
    <physiologicalReaction direction="left-to-right" evidence="7">
        <dbReference type="Rhea" id="RHEA:52057"/>
    </physiologicalReaction>
</comment>
<dbReference type="AlphaFoldDB" id="A0ABD6ELF4"/>
<dbReference type="GO" id="GO:0012505">
    <property type="term" value="C:endomembrane system"/>
    <property type="evidence" value="ECO:0007669"/>
    <property type="project" value="UniProtKB-SubCell"/>
</dbReference>
<evidence type="ECO:0000256" key="3">
    <source>
        <dbReference type="ARBA" id="ARBA00009300"/>
    </source>
</evidence>
<dbReference type="Proteomes" id="UP001608902">
    <property type="component" value="Unassembled WGS sequence"/>
</dbReference>
<keyword evidence="4 17" id="KW-0812">Transmembrane</keyword>
<evidence type="ECO:0000256" key="14">
    <source>
        <dbReference type="ARBA" id="ARBA00049296"/>
    </source>
</evidence>
<organism evidence="18 19">
    <name type="scientific">Gnathostoma spinigerum</name>
    <dbReference type="NCBI Taxonomy" id="75299"/>
    <lineage>
        <taxon>Eukaryota</taxon>
        <taxon>Metazoa</taxon>
        <taxon>Ecdysozoa</taxon>
        <taxon>Nematoda</taxon>
        <taxon>Chromadorea</taxon>
        <taxon>Rhabditida</taxon>
        <taxon>Spirurina</taxon>
        <taxon>Gnathostomatomorpha</taxon>
        <taxon>Gnathostomatoidea</taxon>
        <taxon>Gnathostomatidae</taxon>
        <taxon>Gnathostoma</taxon>
    </lineage>
</organism>
<feature type="transmembrane region" description="Helical" evidence="17">
    <location>
        <begin position="12"/>
        <end position="34"/>
    </location>
</feature>
<comment type="catalytic activity">
    <reaction evidence="15">
        <text>13-(9Z-hexadecenoyloxy)-octadecanoate + H2O = 13-hydroxy-octadecanoate + (9Z)-hexadecenoate + H(+)</text>
        <dbReference type="Rhea" id="RHEA:52076"/>
        <dbReference type="ChEBI" id="CHEBI:15377"/>
        <dbReference type="ChEBI" id="CHEBI:15378"/>
        <dbReference type="ChEBI" id="CHEBI:32372"/>
        <dbReference type="ChEBI" id="CHEBI:136304"/>
        <dbReference type="ChEBI" id="CHEBI:136315"/>
    </reaction>
    <physiologicalReaction direction="left-to-right" evidence="15">
        <dbReference type="Rhea" id="RHEA:52077"/>
    </physiologicalReaction>
</comment>
<comment type="catalytic activity">
    <reaction evidence="16">
        <text>12-(9Z-hexadecenoyloxy)-octadecanoate + H2O = 12-hydroxyoctadecanoate + (9Z)-hexadecenoate + H(+)</text>
        <dbReference type="Rhea" id="RHEA:52072"/>
        <dbReference type="ChEBI" id="CHEBI:15377"/>
        <dbReference type="ChEBI" id="CHEBI:15378"/>
        <dbReference type="ChEBI" id="CHEBI:32372"/>
        <dbReference type="ChEBI" id="CHEBI:84201"/>
        <dbReference type="ChEBI" id="CHEBI:136312"/>
    </reaction>
    <physiologicalReaction direction="left-to-right" evidence="16">
        <dbReference type="Rhea" id="RHEA:52073"/>
    </physiologicalReaction>
</comment>
<evidence type="ECO:0000256" key="9">
    <source>
        <dbReference type="ARBA" id="ARBA00047863"/>
    </source>
</evidence>
<comment type="catalytic activity">
    <reaction evidence="12">
        <text>9-(9Z-octadecenoyloxy)-octadecanoate + H2O = 9-hydroxy-octadecanoate + (9Z)-octadecenoate + H(+)</text>
        <dbReference type="Rhea" id="RHEA:52048"/>
        <dbReference type="ChEBI" id="CHEBI:15377"/>
        <dbReference type="ChEBI" id="CHEBI:15378"/>
        <dbReference type="ChEBI" id="CHEBI:30823"/>
        <dbReference type="ChEBI" id="CHEBI:136282"/>
        <dbReference type="ChEBI" id="CHEBI:136286"/>
    </reaction>
    <physiologicalReaction direction="left-to-right" evidence="12">
        <dbReference type="Rhea" id="RHEA:52049"/>
    </physiologicalReaction>
</comment>
<evidence type="ECO:0000256" key="10">
    <source>
        <dbReference type="ARBA" id="ARBA00048680"/>
    </source>
</evidence>
<comment type="catalytic activity">
    <reaction evidence="14">
        <text>13-(9Z-octadecenoyloxy)-octadecanoate + H2O = 13-hydroxy-octadecanoate + (9Z)-octadecenoate + H(+)</text>
        <dbReference type="Rhea" id="RHEA:52064"/>
        <dbReference type="ChEBI" id="CHEBI:15377"/>
        <dbReference type="ChEBI" id="CHEBI:15378"/>
        <dbReference type="ChEBI" id="CHEBI:30823"/>
        <dbReference type="ChEBI" id="CHEBI:136303"/>
        <dbReference type="ChEBI" id="CHEBI:136304"/>
    </reaction>
    <physiologicalReaction direction="left-to-right" evidence="14">
        <dbReference type="Rhea" id="RHEA:52065"/>
    </physiologicalReaction>
</comment>
<accession>A0ABD6ELF4</accession>
<comment type="subcellular location">
    <subcellularLocation>
        <location evidence="2">Endomembrane system</location>
        <topology evidence="2">Multi-pass membrane protein</topology>
    </subcellularLocation>
</comment>
<comment type="catalytic activity">
    <reaction evidence="1">
        <text>9-(9Z-hexadecenoyloxy)-octadecanoate + H2O = (9Z)-hexadecenoate + 9-hydroxy-octadecanoate + H(+)</text>
        <dbReference type="Rhea" id="RHEA:52068"/>
        <dbReference type="ChEBI" id="CHEBI:15377"/>
        <dbReference type="ChEBI" id="CHEBI:15378"/>
        <dbReference type="ChEBI" id="CHEBI:32372"/>
        <dbReference type="ChEBI" id="CHEBI:136286"/>
        <dbReference type="ChEBI" id="CHEBI:136309"/>
    </reaction>
    <physiologicalReaction direction="left-to-right" evidence="1">
        <dbReference type="Rhea" id="RHEA:52069"/>
    </physiologicalReaction>
</comment>
<keyword evidence="5 17" id="KW-1133">Transmembrane helix</keyword>
<protein>
    <recommendedName>
        <fullName evidence="20">FAR-17a/AIG1-like protein</fullName>
    </recommendedName>
</protein>
<name>A0ABD6ELF4_9BILA</name>
<evidence type="ECO:0000256" key="7">
    <source>
        <dbReference type="ARBA" id="ARBA00047368"/>
    </source>
</evidence>
<comment type="catalytic activity">
    <reaction evidence="8">
        <text>13-octadecanoyloxy-octadecanoate + H2O = 13-hydroxy-octadecanoate + octadecanoate + H(+)</text>
        <dbReference type="Rhea" id="RHEA:52084"/>
        <dbReference type="ChEBI" id="CHEBI:15377"/>
        <dbReference type="ChEBI" id="CHEBI:15378"/>
        <dbReference type="ChEBI" id="CHEBI:25629"/>
        <dbReference type="ChEBI" id="CHEBI:136304"/>
        <dbReference type="ChEBI" id="CHEBI:136335"/>
    </reaction>
    <physiologicalReaction direction="left-to-right" evidence="8">
        <dbReference type="Rhea" id="RHEA:52085"/>
    </physiologicalReaction>
</comment>
<dbReference type="PANTHER" id="PTHR10989">
    <property type="entry name" value="ANDROGEN-INDUCED PROTEIN 1-RELATED"/>
    <property type="match status" value="1"/>
</dbReference>
<evidence type="ECO:0000256" key="4">
    <source>
        <dbReference type="ARBA" id="ARBA00022692"/>
    </source>
</evidence>
<comment type="catalytic activity">
    <reaction evidence="9">
        <text>9-hexadecanoyloxy-octadecanoate + H2O = 9-hydroxy-octadecanoate + hexadecanoate + H(+)</text>
        <dbReference type="Rhea" id="RHEA:52052"/>
        <dbReference type="ChEBI" id="CHEBI:7896"/>
        <dbReference type="ChEBI" id="CHEBI:15377"/>
        <dbReference type="ChEBI" id="CHEBI:15378"/>
        <dbReference type="ChEBI" id="CHEBI:83670"/>
        <dbReference type="ChEBI" id="CHEBI:136286"/>
    </reaction>
    <physiologicalReaction direction="left-to-right" evidence="9">
        <dbReference type="Rhea" id="RHEA:52053"/>
    </physiologicalReaction>
</comment>
<gene>
    <name evidence="18" type="ORF">AB6A40_005693</name>
</gene>
<keyword evidence="6 17" id="KW-0472">Membrane</keyword>
<evidence type="ECO:0000256" key="6">
    <source>
        <dbReference type="ARBA" id="ARBA00023136"/>
    </source>
</evidence>
<reference evidence="18 19" key="1">
    <citation type="submission" date="2024-08" db="EMBL/GenBank/DDBJ databases">
        <title>Gnathostoma spinigerum genome.</title>
        <authorList>
            <person name="Gonzalez-Bertolin B."/>
            <person name="Monzon S."/>
            <person name="Zaballos A."/>
            <person name="Jimenez P."/>
            <person name="Dekumyoy P."/>
            <person name="Varona S."/>
            <person name="Cuesta I."/>
            <person name="Sumanam S."/>
            <person name="Adisakwattana P."/>
            <person name="Gasser R.B."/>
            <person name="Hernandez-Gonzalez A."/>
            <person name="Young N.D."/>
            <person name="Perteguer M.J."/>
        </authorList>
    </citation>
    <scope>NUCLEOTIDE SEQUENCE [LARGE SCALE GENOMIC DNA]</scope>
    <source>
        <strain evidence="18">AL3</strain>
        <tissue evidence="18">Liver</tissue>
    </source>
</reference>
<evidence type="ECO:0000256" key="2">
    <source>
        <dbReference type="ARBA" id="ARBA00004127"/>
    </source>
</evidence>
<dbReference type="InterPro" id="IPR006838">
    <property type="entry name" value="ADTRP_AIG1"/>
</dbReference>
<evidence type="ECO:0000256" key="12">
    <source>
        <dbReference type="ARBA" id="ARBA00048800"/>
    </source>
</evidence>
<feature type="transmembrane region" description="Helical" evidence="17">
    <location>
        <begin position="126"/>
        <end position="145"/>
    </location>
</feature>
<comment type="catalytic activity">
    <reaction evidence="11">
        <text>12-(9Z-octadecenoyloxy)-octadecanoate + H2O = 12-hydroxyoctadecanoate + (9Z)-octadecenoate + H(+)</text>
        <dbReference type="Rhea" id="RHEA:52060"/>
        <dbReference type="ChEBI" id="CHEBI:15377"/>
        <dbReference type="ChEBI" id="CHEBI:15378"/>
        <dbReference type="ChEBI" id="CHEBI:30823"/>
        <dbReference type="ChEBI" id="CHEBI:84201"/>
        <dbReference type="ChEBI" id="CHEBI:136302"/>
    </reaction>
    <physiologicalReaction direction="left-to-right" evidence="11">
        <dbReference type="Rhea" id="RHEA:52061"/>
    </physiologicalReaction>
</comment>
<comment type="catalytic activity">
    <reaction evidence="10">
        <text>12-octadecanoyloxy-octadecanoate + H2O = 12-hydroxyoctadecanoate + octadecanoate + H(+)</text>
        <dbReference type="Rhea" id="RHEA:52080"/>
        <dbReference type="ChEBI" id="CHEBI:15377"/>
        <dbReference type="ChEBI" id="CHEBI:15378"/>
        <dbReference type="ChEBI" id="CHEBI:25629"/>
        <dbReference type="ChEBI" id="CHEBI:84201"/>
        <dbReference type="ChEBI" id="CHEBI:136330"/>
    </reaction>
    <physiologicalReaction direction="left-to-right" evidence="10">
        <dbReference type="Rhea" id="RHEA:52081"/>
    </physiologicalReaction>
</comment>
<evidence type="ECO:0000256" key="15">
    <source>
        <dbReference type="ARBA" id="ARBA00049322"/>
    </source>
</evidence>
<feature type="transmembrane region" description="Helical" evidence="17">
    <location>
        <begin position="86"/>
        <end position="106"/>
    </location>
</feature>
<feature type="transmembrane region" description="Helical" evidence="17">
    <location>
        <begin position="196"/>
        <end position="219"/>
    </location>
</feature>
<proteinExistence type="inferred from homology"/>